<keyword evidence="3" id="KW-1185">Reference proteome</keyword>
<evidence type="ECO:0000313" key="2">
    <source>
        <dbReference type="EMBL" id="KAD5317549.1"/>
    </source>
</evidence>
<comment type="caution">
    <text evidence="2">The sequence shown here is derived from an EMBL/GenBank/DDBJ whole genome shotgun (WGS) entry which is preliminary data.</text>
</comment>
<evidence type="ECO:0000256" key="1">
    <source>
        <dbReference type="SAM" id="MobiDB-lite"/>
    </source>
</evidence>
<dbReference type="EMBL" id="SZYD01000009">
    <property type="protein sequence ID" value="KAD5317549.1"/>
    <property type="molecule type" value="Genomic_DNA"/>
</dbReference>
<protein>
    <submittedName>
        <fullName evidence="2">Uncharacterized protein</fullName>
    </submittedName>
</protein>
<feature type="compositionally biased region" description="Low complexity" evidence="1">
    <location>
        <begin position="36"/>
        <end position="46"/>
    </location>
</feature>
<gene>
    <name evidence="2" type="ORF">E3N88_17495</name>
</gene>
<dbReference type="Proteomes" id="UP000326396">
    <property type="component" value="Linkage Group LG17"/>
</dbReference>
<sequence>MKKPDSNKATGRRAHGLRAQTRRRGRRAVQGEKGSRSTAARRWTTAAVEGGKEVVTVEEALTSSPPRRNPKIPVPEIQIRSPPNSSSLIITLRKLSTKTQSSGEFGTINAYAKSKVPLSRWRTVIRTKSGLNRSISSLLREAGGDTKVDGLNVPTVSAMDRFIGRWNQRFC</sequence>
<organism evidence="2 3">
    <name type="scientific">Mikania micrantha</name>
    <name type="common">bitter vine</name>
    <dbReference type="NCBI Taxonomy" id="192012"/>
    <lineage>
        <taxon>Eukaryota</taxon>
        <taxon>Viridiplantae</taxon>
        <taxon>Streptophyta</taxon>
        <taxon>Embryophyta</taxon>
        <taxon>Tracheophyta</taxon>
        <taxon>Spermatophyta</taxon>
        <taxon>Magnoliopsida</taxon>
        <taxon>eudicotyledons</taxon>
        <taxon>Gunneridae</taxon>
        <taxon>Pentapetalae</taxon>
        <taxon>asterids</taxon>
        <taxon>campanulids</taxon>
        <taxon>Asterales</taxon>
        <taxon>Asteraceae</taxon>
        <taxon>Asteroideae</taxon>
        <taxon>Heliantheae alliance</taxon>
        <taxon>Eupatorieae</taxon>
        <taxon>Mikania</taxon>
    </lineage>
</organism>
<feature type="compositionally biased region" description="Basic residues" evidence="1">
    <location>
        <begin position="10"/>
        <end position="27"/>
    </location>
</feature>
<feature type="region of interest" description="Disordered" evidence="1">
    <location>
        <begin position="1"/>
        <end position="46"/>
    </location>
</feature>
<reference evidence="2 3" key="1">
    <citation type="submission" date="2019-05" db="EMBL/GenBank/DDBJ databases">
        <title>Mikania micrantha, genome provides insights into the molecular mechanism of rapid growth.</title>
        <authorList>
            <person name="Liu B."/>
        </authorList>
    </citation>
    <scope>NUCLEOTIDE SEQUENCE [LARGE SCALE GENOMIC DNA]</scope>
    <source>
        <strain evidence="2">NLD-2019</strain>
        <tissue evidence="2">Leaf</tissue>
    </source>
</reference>
<name>A0A5N6NTE9_9ASTR</name>
<feature type="region of interest" description="Disordered" evidence="1">
    <location>
        <begin position="58"/>
        <end position="79"/>
    </location>
</feature>
<dbReference type="AlphaFoldDB" id="A0A5N6NTE9"/>
<proteinExistence type="predicted"/>
<evidence type="ECO:0000313" key="3">
    <source>
        <dbReference type="Proteomes" id="UP000326396"/>
    </source>
</evidence>
<accession>A0A5N6NTE9</accession>